<evidence type="ECO:0008006" key="3">
    <source>
        <dbReference type="Google" id="ProtNLM"/>
    </source>
</evidence>
<dbReference type="InParanoid" id="A0A667X979"/>
<dbReference type="AlphaFoldDB" id="A0A667X979"/>
<evidence type="ECO:0000313" key="1">
    <source>
        <dbReference type="Ensembl" id="ENSMMDP00005010548.1"/>
    </source>
</evidence>
<name>A0A667X979_9TELE</name>
<keyword evidence="2" id="KW-1185">Reference proteome</keyword>
<sequence>MSNSSCCEHYLKSLTLPKLSQEGRNILDQPVTKGEILRALTCLQSGKSPGLNALILLICKSEKDRTLPSSYRPISLLNVNLKLITHI</sequence>
<evidence type="ECO:0000313" key="2">
    <source>
        <dbReference type="Proteomes" id="UP000472263"/>
    </source>
</evidence>
<reference evidence="1" key="2">
    <citation type="submission" date="2025-08" db="UniProtKB">
        <authorList>
            <consortium name="Ensembl"/>
        </authorList>
    </citation>
    <scope>IDENTIFICATION</scope>
</reference>
<proteinExistence type="predicted"/>
<organism evidence="1 2">
    <name type="scientific">Myripristis murdjan</name>
    <name type="common">pinecone soldierfish</name>
    <dbReference type="NCBI Taxonomy" id="586833"/>
    <lineage>
        <taxon>Eukaryota</taxon>
        <taxon>Metazoa</taxon>
        <taxon>Chordata</taxon>
        <taxon>Craniata</taxon>
        <taxon>Vertebrata</taxon>
        <taxon>Euteleostomi</taxon>
        <taxon>Actinopterygii</taxon>
        <taxon>Neopterygii</taxon>
        <taxon>Teleostei</taxon>
        <taxon>Neoteleostei</taxon>
        <taxon>Acanthomorphata</taxon>
        <taxon>Holocentriformes</taxon>
        <taxon>Holocentridae</taxon>
        <taxon>Myripristis</taxon>
    </lineage>
</organism>
<dbReference type="Proteomes" id="UP000472263">
    <property type="component" value="Chromosome 19"/>
</dbReference>
<reference evidence="1" key="3">
    <citation type="submission" date="2025-09" db="UniProtKB">
        <authorList>
            <consortium name="Ensembl"/>
        </authorList>
    </citation>
    <scope>IDENTIFICATION</scope>
</reference>
<dbReference type="Ensembl" id="ENSMMDT00005010862.1">
    <property type="protein sequence ID" value="ENSMMDP00005010548.1"/>
    <property type="gene ID" value="ENSMMDG00005005685.1"/>
</dbReference>
<protein>
    <recommendedName>
        <fullName evidence="3">Reverse transcriptase domain-containing protein</fullName>
    </recommendedName>
</protein>
<reference evidence="1" key="1">
    <citation type="submission" date="2019-06" db="EMBL/GenBank/DDBJ databases">
        <authorList>
            <consortium name="Wellcome Sanger Institute Data Sharing"/>
        </authorList>
    </citation>
    <scope>NUCLEOTIDE SEQUENCE [LARGE SCALE GENOMIC DNA]</scope>
</reference>
<accession>A0A667X979</accession>